<keyword evidence="10 11" id="KW-0472">Membrane</keyword>
<keyword evidence="4" id="KW-1003">Cell membrane</keyword>
<keyword evidence="5" id="KW-0997">Cell inner membrane</keyword>
<dbReference type="Pfam" id="PF02411">
    <property type="entry name" value="MerT"/>
    <property type="match status" value="1"/>
</dbReference>
<keyword evidence="9 11" id="KW-1133">Transmembrane helix</keyword>
<feature type="transmembrane region" description="Helical" evidence="11">
    <location>
        <begin position="58"/>
        <end position="77"/>
    </location>
</feature>
<name>E6PZP5_9ZZZZ</name>
<proteinExistence type="predicted"/>
<evidence type="ECO:0000256" key="9">
    <source>
        <dbReference type="ARBA" id="ARBA00022989"/>
    </source>
</evidence>
<feature type="transmembrane region" description="Helical" evidence="11">
    <location>
        <begin position="30"/>
        <end position="51"/>
    </location>
</feature>
<accession>E6PZP5</accession>
<dbReference type="InterPro" id="IPR003457">
    <property type="entry name" value="Transprt_MerT"/>
</dbReference>
<evidence type="ECO:0000256" key="4">
    <source>
        <dbReference type="ARBA" id="ARBA00022475"/>
    </source>
</evidence>
<feature type="transmembrane region" description="Helical" evidence="11">
    <location>
        <begin position="97"/>
        <end position="120"/>
    </location>
</feature>
<dbReference type="EMBL" id="CABN01000132">
    <property type="protein sequence ID" value="CBI00404.1"/>
    <property type="molecule type" value="Genomic_DNA"/>
</dbReference>
<evidence type="ECO:0000256" key="10">
    <source>
        <dbReference type="ARBA" id="ARBA00023136"/>
    </source>
</evidence>
<evidence type="ECO:0000256" key="6">
    <source>
        <dbReference type="ARBA" id="ARBA00022692"/>
    </source>
</evidence>
<dbReference type="GO" id="GO:0015097">
    <property type="term" value="F:mercury ion transmembrane transporter activity"/>
    <property type="evidence" value="ECO:0007669"/>
    <property type="project" value="InterPro"/>
</dbReference>
<protein>
    <submittedName>
        <fullName evidence="12">Mercuric transport protein (Mercury ion transport protein)</fullName>
    </submittedName>
</protein>
<evidence type="ECO:0000256" key="1">
    <source>
        <dbReference type="ARBA" id="ARBA00004429"/>
    </source>
</evidence>
<evidence type="ECO:0000256" key="5">
    <source>
        <dbReference type="ARBA" id="ARBA00022519"/>
    </source>
</evidence>
<organism evidence="12">
    <name type="scientific">mine drainage metagenome</name>
    <dbReference type="NCBI Taxonomy" id="410659"/>
    <lineage>
        <taxon>unclassified sequences</taxon>
        <taxon>metagenomes</taxon>
        <taxon>ecological metagenomes</taxon>
    </lineage>
</organism>
<evidence type="ECO:0000256" key="11">
    <source>
        <dbReference type="SAM" id="Phobius"/>
    </source>
</evidence>
<keyword evidence="8" id="KW-0476">Mercury</keyword>
<keyword evidence="7" id="KW-0479">Metal-binding</keyword>
<keyword evidence="6 11" id="KW-0812">Transmembrane</keyword>
<keyword evidence="2" id="KW-0813">Transport</keyword>
<dbReference type="GO" id="GO:0046872">
    <property type="term" value="F:metal ion binding"/>
    <property type="evidence" value="ECO:0007669"/>
    <property type="project" value="UniProtKB-KW"/>
</dbReference>
<sequence length="121" mass="13022">MQAPTRAKFALFTGSLMAVAASACCLGPLLLLSLGIGGAWIGVWLSHLSALEHYRAPLIVATLLCIGVAFRQLYLTPSACDAQGTCAVQPSRKLLQLLFWILTPILLALLTSNAWIPLLYR</sequence>
<evidence type="ECO:0000256" key="2">
    <source>
        <dbReference type="ARBA" id="ARBA00022448"/>
    </source>
</evidence>
<comment type="caution">
    <text evidence="12">The sequence shown here is derived from an EMBL/GenBank/DDBJ whole genome shotgun (WGS) entry which is preliminary data.</text>
</comment>
<dbReference type="PROSITE" id="PS51257">
    <property type="entry name" value="PROKAR_LIPOPROTEIN"/>
    <property type="match status" value="1"/>
</dbReference>
<comment type="subcellular location">
    <subcellularLocation>
        <location evidence="1">Cell inner membrane</location>
        <topology evidence="1">Multi-pass membrane protein</topology>
    </subcellularLocation>
</comment>
<evidence type="ECO:0000256" key="3">
    <source>
        <dbReference type="ARBA" id="ARBA00022466"/>
    </source>
</evidence>
<reference evidence="12" key="1">
    <citation type="submission" date="2009-10" db="EMBL/GenBank/DDBJ databases">
        <title>Diversity of trophic interactions inside an arsenic-rich microbial ecosystem.</title>
        <authorList>
            <person name="Bertin P.N."/>
            <person name="Heinrich-Salmeron A."/>
            <person name="Pelletier E."/>
            <person name="Goulhen-Chollet F."/>
            <person name="Arsene-Ploetze F."/>
            <person name="Gallien S."/>
            <person name="Calteau A."/>
            <person name="Vallenet D."/>
            <person name="Casiot C."/>
            <person name="Chane-Woon-Ming B."/>
            <person name="Giloteaux L."/>
            <person name="Barakat M."/>
            <person name="Bonnefoy V."/>
            <person name="Bruneel O."/>
            <person name="Chandler M."/>
            <person name="Cleiss J."/>
            <person name="Duran R."/>
            <person name="Elbaz-Poulichet F."/>
            <person name="Fonknechten N."/>
            <person name="Lauga B."/>
            <person name="Mornico D."/>
            <person name="Ortet P."/>
            <person name="Schaeffer C."/>
            <person name="Siguier P."/>
            <person name="Alexander Thil Smith A."/>
            <person name="Van Dorsselaer A."/>
            <person name="Weissenbach J."/>
            <person name="Medigue C."/>
            <person name="Le Paslier D."/>
        </authorList>
    </citation>
    <scope>NUCLEOTIDE SEQUENCE</scope>
</reference>
<gene>
    <name evidence="12" type="primary">merT</name>
    <name evidence="12" type="ORF">CARN3_1429</name>
</gene>
<evidence type="ECO:0000313" key="12">
    <source>
        <dbReference type="EMBL" id="CBI00404.1"/>
    </source>
</evidence>
<dbReference type="AlphaFoldDB" id="E6PZP5"/>
<evidence type="ECO:0000256" key="8">
    <source>
        <dbReference type="ARBA" id="ARBA00022914"/>
    </source>
</evidence>
<dbReference type="GO" id="GO:0005886">
    <property type="term" value="C:plasma membrane"/>
    <property type="evidence" value="ECO:0007669"/>
    <property type="project" value="UniProtKB-SubCell"/>
</dbReference>
<evidence type="ECO:0000256" key="7">
    <source>
        <dbReference type="ARBA" id="ARBA00022723"/>
    </source>
</evidence>
<keyword evidence="3" id="KW-0475">Mercuric resistance</keyword>